<keyword evidence="5" id="KW-0418">Kinase</keyword>
<evidence type="ECO:0000256" key="5">
    <source>
        <dbReference type="ARBA" id="ARBA00022777"/>
    </source>
</evidence>
<evidence type="ECO:0000256" key="3">
    <source>
        <dbReference type="ARBA" id="ARBA00022553"/>
    </source>
</evidence>
<dbReference type="InterPro" id="IPR001789">
    <property type="entry name" value="Sig_transdc_resp-reg_receiver"/>
</dbReference>
<evidence type="ECO:0000259" key="7">
    <source>
        <dbReference type="PROSITE" id="PS50109"/>
    </source>
</evidence>
<organism evidence="11 12">
    <name type="scientific">Methanochimaera problematica</name>
    <dbReference type="NCBI Taxonomy" id="2609417"/>
    <lineage>
        <taxon>Archaea</taxon>
        <taxon>Methanobacteriati</taxon>
        <taxon>Methanobacteriota</taxon>
        <taxon>Stenosarchaea group</taxon>
        <taxon>Methanomicrobia</taxon>
        <taxon>Methanomicrobiales</taxon>
        <taxon>Methanomicrobiaceae</taxon>
        <taxon>Methanochimaera</taxon>
    </lineage>
</organism>
<keyword evidence="4" id="KW-0808">Transferase</keyword>
<proteinExistence type="predicted"/>
<dbReference type="InterPro" id="IPR035965">
    <property type="entry name" value="PAS-like_dom_sf"/>
</dbReference>
<dbReference type="InterPro" id="IPR000014">
    <property type="entry name" value="PAS"/>
</dbReference>
<dbReference type="Pfam" id="PF00072">
    <property type="entry name" value="Response_reg"/>
    <property type="match status" value="1"/>
</dbReference>
<dbReference type="Pfam" id="PF08448">
    <property type="entry name" value="PAS_4"/>
    <property type="match status" value="1"/>
</dbReference>
<feature type="modified residue" description="4-aspartylphosphate" evidence="6">
    <location>
        <position position="53"/>
    </location>
</feature>
<dbReference type="InterPro" id="IPR003594">
    <property type="entry name" value="HATPase_dom"/>
</dbReference>
<dbReference type="CDD" id="cd00156">
    <property type="entry name" value="REC"/>
    <property type="match status" value="1"/>
</dbReference>
<evidence type="ECO:0000256" key="1">
    <source>
        <dbReference type="ARBA" id="ARBA00000085"/>
    </source>
</evidence>
<feature type="domain" description="Histidine kinase" evidence="7">
    <location>
        <begin position="562"/>
        <end position="759"/>
    </location>
</feature>
<dbReference type="InterPro" id="IPR036890">
    <property type="entry name" value="HATPase_C_sf"/>
</dbReference>
<keyword evidence="12" id="KW-1185">Reference proteome</keyword>
<feature type="domain" description="PAC" evidence="10">
    <location>
        <begin position="217"/>
        <end position="267"/>
    </location>
</feature>
<dbReference type="Gene3D" id="3.30.450.20">
    <property type="entry name" value="PAS domain"/>
    <property type="match status" value="3"/>
</dbReference>
<dbReference type="InterPro" id="IPR013656">
    <property type="entry name" value="PAS_4"/>
</dbReference>
<feature type="domain" description="PAC" evidence="10">
    <location>
        <begin position="374"/>
        <end position="426"/>
    </location>
</feature>
<dbReference type="PANTHER" id="PTHR43304">
    <property type="entry name" value="PHYTOCHROME-LIKE PROTEIN CPH1"/>
    <property type="match status" value="1"/>
</dbReference>
<evidence type="ECO:0000259" key="8">
    <source>
        <dbReference type="PROSITE" id="PS50110"/>
    </source>
</evidence>
<dbReference type="InterPro" id="IPR005467">
    <property type="entry name" value="His_kinase_dom"/>
</dbReference>
<evidence type="ECO:0000259" key="9">
    <source>
        <dbReference type="PROSITE" id="PS50112"/>
    </source>
</evidence>
<dbReference type="PROSITE" id="PS50110">
    <property type="entry name" value="RESPONSE_REGULATORY"/>
    <property type="match status" value="1"/>
</dbReference>
<dbReference type="InterPro" id="IPR001610">
    <property type="entry name" value="PAC"/>
</dbReference>
<dbReference type="AlphaFoldDB" id="A0AA97FEE9"/>
<dbReference type="SUPFAM" id="SSF52172">
    <property type="entry name" value="CheY-like"/>
    <property type="match status" value="1"/>
</dbReference>
<gene>
    <name evidence="11" type="ORF">F1737_08670</name>
</gene>
<evidence type="ECO:0000256" key="6">
    <source>
        <dbReference type="PROSITE-ProRule" id="PRU00169"/>
    </source>
</evidence>
<keyword evidence="3 6" id="KW-0597">Phosphoprotein</keyword>
<dbReference type="PANTHER" id="PTHR43304:SF1">
    <property type="entry name" value="PAC DOMAIN-CONTAINING PROTEIN"/>
    <property type="match status" value="1"/>
</dbReference>
<name>A0AA97FEE9_9EURY</name>
<dbReference type="InterPro" id="IPR011006">
    <property type="entry name" value="CheY-like_superfamily"/>
</dbReference>
<evidence type="ECO:0000259" key="10">
    <source>
        <dbReference type="PROSITE" id="PS50113"/>
    </source>
</evidence>
<dbReference type="SUPFAM" id="SSF55874">
    <property type="entry name" value="ATPase domain of HSP90 chaperone/DNA topoisomerase II/histidine kinase"/>
    <property type="match status" value="1"/>
</dbReference>
<dbReference type="EMBL" id="CP043875">
    <property type="protein sequence ID" value="WOF16758.1"/>
    <property type="molecule type" value="Genomic_DNA"/>
</dbReference>
<evidence type="ECO:0000256" key="4">
    <source>
        <dbReference type="ARBA" id="ARBA00022679"/>
    </source>
</evidence>
<feature type="domain" description="PAS" evidence="9">
    <location>
        <begin position="296"/>
        <end position="372"/>
    </location>
</feature>
<dbReference type="EC" id="2.7.13.3" evidence="2"/>
<protein>
    <recommendedName>
        <fullName evidence="2">histidine kinase</fullName>
        <ecNumber evidence="2">2.7.13.3</ecNumber>
    </recommendedName>
</protein>
<dbReference type="InterPro" id="IPR052162">
    <property type="entry name" value="Sensor_kinase/Photoreceptor"/>
</dbReference>
<dbReference type="PROSITE" id="PS50113">
    <property type="entry name" value="PAC"/>
    <property type="match status" value="2"/>
</dbReference>
<dbReference type="Gene3D" id="3.40.50.2300">
    <property type="match status" value="1"/>
</dbReference>
<accession>A0AA97FEE9</accession>
<reference evidence="11 12" key="1">
    <citation type="submission" date="2019-09" db="EMBL/GenBank/DDBJ databases">
        <title>The complete genome of Methanoplanus sp. FWC-SCC4.</title>
        <authorList>
            <person name="Chen S.-C."/>
            <person name="Zhou Y.-Z."/>
            <person name="Lai M.-C."/>
        </authorList>
    </citation>
    <scope>NUCLEOTIDE SEQUENCE [LARGE SCALE GENOMIC DNA]</scope>
    <source>
        <strain evidence="11 12">FWC-SCC4</strain>
    </source>
</reference>
<dbReference type="GO" id="GO:0004673">
    <property type="term" value="F:protein histidine kinase activity"/>
    <property type="evidence" value="ECO:0007669"/>
    <property type="project" value="UniProtKB-EC"/>
</dbReference>
<dbReference type="Pfam" id="PF13426">
    <property type="entry name" value="PAS_9"/>
    <property type="match status" value="1"/>
</dbReference>
<sequence length="765" mass="87449">MISVLFVDDESAVLDVAKIYLGRDPDLDCTFVTSVTEALLILEKKNYDIIVSDYGMPDKNGIEFLKIIRSHDTGTPFILVTGRGTEEVVIDALNNGADFYVQKEGDPNTVFADLIAKIKIAVRYRRAVDKIFKSEERYRTLFESANDAIIILNGELECLDKNKKAEELFGFVKGIFDMANCFSLIFKNPEDFKGSEEEYRTYFLEKYFMPVISGQPLRFEYMLTRFNGERFEADLSLSPLISDGKTLVLAIIRDISKQKDAKRRLITAVENTNQALLEAKRSREDLFWQKNMLMEKERFLKTLLSNLPGMVYQCKNDPGWTMIFVSEGCRDLTGYEPEDLINNSLLSYGDVISPEYREKVWELWQKRIMKNEMYDDEYEIITKKGEKKWVWERGRPVYDIKGEVVALEGFIADTSEKKKIEDELKEATGHLKATLYAIPDILLEIDNTGKIIDVNSKSSHVFHREKYDLTGKNLAEIMPAGVAGPLTEKIRDVINTGEMGKLQFYIPFSTGFEWFELSIARHELITGKKPVAIGIVRDITEYIRSEESLKLANKKLNLLSSVTRHDVLNQITAAQGFLELISFSPHDEKETAIINKLMSIISVITKQIRFTGNYQDIGLNAPVWQNLHELMSLSKDGIEIPEHVQIEDKTADIEILADPMISRVFINFIDNTIRHGKNADRIIISSKKENNDCILIYEDNGAGVSIMEKERIFSRGYGMNTGFGLFLSREILEITNYTIVENGTFGQGARFEIKIPAGYWKYKLS</sequence>
<evidence type="ECO:0000313" key="12">
    <source>
        <dbReference type="Proteomes" id="UP001301797"/>
    </source>
</evidence>
<dbReference type="Proteomes" id="UP001301797">
    <property type="component" value="Chromosome"/>
</dbReference>
<dbReference type="Pfam" id="PF08447">
    <property type="entry name" value="PAS_3"/>
    <property type="match status" value="1"/>
</dbReference>
<comment type="catalytic activity">
    <reaction evidence="1">
        <text>ATP + protein L-histidine = ADP + protein N-phospho-L-histidine.</text>
        <dbReference type="EC" id="2.7.13.3"/>
    </reaction>
</comment>
<dbReference type="Gene3D" id="3.30.565.10">
    <property type="entry name" value="Histidine kinase-like ATPase, C-terminal domain"/>
    <property type="match status" value="1"/>
</dbReference>
<dbReference type="Pfam" id="PF02518">
    <property type="entry name" value="HATPase_c"/>
    <property type="match status" value="1"/>
</dbReference>
<dbReference type="SMART" id="SM00091">
    <property type="entry name" value="PAS"/>
    <property type="match status" value="3"/>
</dbReference>
<dbReference type="PROSITE" id="PS50109">
    <property type="entry name" value="HIS_KIN"/>
    <property type="match status" value="1"/>
</dbReference>
<dbReference type="SMART" id="SM00448">
    <property type="entry name" value="REC"/>
    <property type="match status" value="1"/>
</dbReference>
<dbReference type="SMART" id="SM00086">
    <property type="entry name" value="PAC"/>
    <property type="match status" value="3"/>
</dbReference>
<evidence type="ECO:0000313" key="11">
    <source>
        <dbReference type="EMBL" id="WOF16758.1"/>
    </source>
</evidence>
<dbReference type="KEGG" id="mefw:F1737_08670"/>
<dbReference type="SMART" id="SM00387">
    <property type="entry name" value="HATPase_c"/>
    <property type="match status" value="1"/>
</dbReference>
<dbReference type="PROSITE" id="PS50112">
    <property type="entry name" value="PAS"/>
    <property type="match status" value="3"/>
</dbReference>
<dbReference type="GO" id="GO:0000160">
    <property type="term" value="P:phosphorelay signal transduction system"/>
    <property type="evidence" value="ECO:0007669"/>
    <property type="project" value="InterPro"/>
</dbReference>
<dbReference type="SUPFAM" id="SSF55785">
    <property type="entry name" value="PYP-like sensor domain (PAS domain)"/>
    <property type="match status" value="3"/>
</dbReference>
<feature type="domain" description="PAS" evidence="9">
    <location>
        <begin position="134"/>
        <end position="171"/>
    </location>
</feature>
<dbReference type="CDD" id="cd00130">
    <property type="entry name" value="PAS"/>
    <property type="match status" value="3"/>
</dbReference>
<dbReference type="InterPro" id="IPR000700">
    <property type="entry name" value="PAS-assoc_C"/>
</dbReference>
<feature type="domain" description="PAS" evidence="9">
    <location>
        <begin position="427"/>
        <end position="497"/>
    </location>
</feature>
<evidence type="ECO:0000256" key="2">
    <source>
        <dbReference type="ARBA" id="ARBA00012438"/>
    </source>
</evidence>
<dbReference type="InterPro" id="IPR013655">
    <property type="entry name" value="PAS_fold_3"/>
</dbReference>
<dbReference type="NCBIfam" id="TIGR00229">
    <property type="entry name" value="sensory_box"/>
    <property type="match status" value="3"/>
</dbReference>
<feature type="domain" description="Response regulatory" evidence="8">
    <location>
        <begin position="3"/>
        <end position="118"/>
    </location>
</feature>